<organism evidence="2 3">
    <name type="scientific">Polyplosphaeria fusca</name>
    <dbReference type="NCBI Taxonomy" id="682080"/>
    <lineage>
        <taxon>Eukaryota</taxon>
        <taxon>Fungi</taxon>
        <taxon>Dikarya</taxon>
        <taxon>Ascomycota</taxon>
        <taxon>Pezizomycotina</taxon>
        <taxon>Dothideomycetes</taxon>
        <taxon>Pleosporomycetidae</taxon>
        <taxon>Pleosporales</taxon>
        <taxon>Tetraplosphaeriaceae</taxon>
        <taxon>Polyplosphaeria</taxon>
    </lineage>
</organism>
<dbReference type="InterPro" id="IPR038883">
    <property type="entry name" value="AN11006-like"/>
</dbReference>
<dbReference type="EMBL" id="ML996185">
    <property type="protein sequence ID" value="KAF2731989.1"/>
    <property type="molecule type" value="Genomic_DNA"/>
</dbReference>
<dbReference type="PANTHER" id="PTHR42085:SF1">
    <property type="entry name" value="F-BOX DOMAIN-CONTAINING PROTEIN"/>
    <property type="match status" value="1"/>
</dbReference>
<name>A0A9P4QVR8_9PLEO</name>
<dbReference type="Pfam" id="PF13013">
    <property type="entry name" value="F-box-like_2"/>
    <property type="match status" value="1"/>
</dbReference>
<feature type="domain" description="F-box" evidence="1">
    <location>
        <begin position="73"/>
        <end position="147"/>
    </location>
</feature>
<protein>
    <recommendedName>
        <fullName evidence="1">F-box domain-containing protein</fullName>
    </recommendedName>
</protein>
<accession>A0A9P4QVR8</accession>
<dbReference type="AlphaFoldDB" id="A0A9P4QVR8"/>
<proteinExistence type="predicted"/>
<dbReference type="OrthoDB" id="4133832at2759"/>
<dbReference type="InterPro" id="IPR001810">
    <property type="entry name" value="F-box_dom"/>
</dbReference>
<comment type="caution">
    <text evidence="2">The sequence shown here is derived from an EMBL/GenBank/DDBJ whole genome shotgun (WGS) entry which is preliminary data.</text>
</comment>
<evidence type="ECO:0000259" key="1">
    <source>
        <dbReference type="Pfam" id="PF13013"/>
    </source>
</evidence>
<evidence type="ECO:0000313" key="2">
    <source>
        <dbReference type="EMBL" id="KAF2731989.1"/>
    </source>
</evidence>
<evidence type="ECO:0000313" key="3">
    <source>
        <dbReference type="Proteomes" id="UP000799444"/>
    </source>
</evidence>
<dbReference type="Proteomes" id="UP000799444">
    <property type="component" value="Unassembled WGS sequence"/>
</dbReference>
<dbReference type="PANTHER" id="PTHR42085">
    <property type="entry name" value="F-BOX DOMAIN-CONTAINING PROTEIN"/>
    <property type="match status" value="1"/>
</dbReference>
<keyword evidence="3" id="KW-1185">Reference proteome</keyword>
<sequence length="323" mass="36506">MACNTNQSPMGGLGGWRHNMMRGTHTPIHANSNLTIDDEYAMADAYDSSIDDCAPLVSVRKVPLKIGRSAALALTRTEASRTNAKTHFLSLPGELRNRIYAYCIEDPSAVFELSWKDSDTCNARPLENEREFFSLTQSCRQIRTEFLAKWTAHAQIRINIQCAKEFLDTFVFSLSKQGLRSTMTLVVDASHVWSFYTRSPGLGVDLIPLIKSTEIAPELGLTLSGLKISEERDLHELFVKRDTKWHAWVEAAVTKIMIGTESAAVSVLKFFVRPEHAEPWMSLTAEEQYPSQNEEVRRWNEDMGRPATMDHFVSYRLDQCASP</sequence>
<gene>
    <name evidence="2" type="ORF">EJ04DRAFT_554361</name>
</gene>
<reference evidence="2" key="1">
    <citation type="journal article" date="2020" name="Stud. Mycol.">
        <title>101 Dothideomycetes genomes: a test case for predicting lifestyles and emergence of pathogens.</title>
        <authorList>
            <person name="Haridas S."/>
            <person name="Albert R."/>
            <person name="Binder M."/>
            <person name="Bloem J."/>
            <person name="Labutti K."/>
            <person name="Salamov A."/>
            <person name="Andreopoulos B."/>
            <person name="Baker S."/>
            <person name="Barry K."/>
            <person name="Bills G."/>
            <person name="Bluhm B."/>
            <person name="Cannon C."/>
            <person name="Castanera R."/>
            <person name="Culley D."/>
            <person name="Daum C."/>
            <person name="Ezra D."/>
            <person name="Gonzalez J."/>
            <person name="Henrissat B."/>
            <person name="Kuo A."/>
            <person name="Liang C."/>
            <person name="Lipzen A."/>
            <person name="Lutzoni F."/>
            <person name="Magnuson J."/>
            <person name="Mondo S."/>
            <person name="Nolan M."/>
            <person name="Ohm R."/>
            <person name="Pangilinan J."/>
            <person name="Park H.-J."/>
            <person name="Ramirez L."/>
            <person name="Alfaro M."/>
            <person name="Sun H."/>
            <person name="Tritt A."/>
            <person name="Yoshinaga Y."/>
            <person name="Zwiers L.-H."/>
            <person name="Turgeon B."/>
            <person name="Goodwin S."/>
            <person name="Spatafora J."/>
            <person name="Crous P."/>
            <person name="Grigoriev I."/>
        </authorList>
    </citation>
    <scope>NUCLEOTIDE SEQUENCE</scope>
    <source>
        <strain evidence="2">CBS 125425</strain>
    </source>
</reference>